<evidence type="ECO:0000256" key="2">
    <source>
        <dbReference type="SAM" id="Phobius"/>
    </source>
</evidence>
<dbReference type="EMBL" id="LAZR01052580">
    <property type="protein sequence ID" value="KKK82641.1"/>
    <property type="molecule type" value="Genomic_DNA"/>
</dbReference>
<feature type="compositionally biased region" description="Low complexity" evidence="1">
    <location>
        <begin position="137"/>
        <end position="153"/>
    </location>
</feature>
<feature type="transmembrane region" description="Helical" evidence="2">
    <location>
        <begin position="50"/>
        <end position="72"/>
    </location>
</feature>
<keyword evidence="2" id="KW-0472">Membrane</keyword>
<feature type="transmembrane region" description="Helical" evidence="2">
    <location>
        <begin position="12"/>
        <end position="38"/>
    </location>
</feature>
<accession>A0A0F9BDZ9</accession>
<sequence length="153" mass="16761">MKAIIYTMAIMSLLAIAGFFLIAVFPIIIGHVIVKYTFIEPTDPGEPLEFAIIGLLAILGTFSIFVIAMATIDERRTFDRVMQTWRQIRDGQPRQPITPPGRQPETKDGPPQQEEIPDEQEDQERPGVVESEDFDTVGEAAGATAHAVGVGPA</sequence>
<comment type="caution">
    <text evidence="3">The sequence shown here is derived from an EMBL/GenBank/DDBJ whole genome shotgun (WGS) entry which is preliminary data.</text>
</comment>
<feature type="region of interest" description="Disordered" evidence="1">
    <location>
        <begin position="85"/>
        <end position="153"/>
    </location>
</feature>
<reference evidence="3" key="1">
    <citation type="journal article" date="2015" name="Nature">
        <title>Complex archaea that bridge the gap between prokaryotes and eukaryotes.</title>
        <authorList>
            <person name="Spang A."/>
            <person name="Saw J.H."/>
            <person name="Jorgensen S.L."/>
            <person name="Zaremba-Niedzwiedzka K."/>
            <person name="Martijn J."/>
            <person name="Lind A.E."/>
            <person name="van Eijk R."/>
            <person name="Schleper C."/>
            <person name="Guy L."/>
            <person name="Ettema T.J."/>
        </authorList>
    </citation>
    <scope>NUCLEOTIDE SEQUENCE</scope>
</reference>
<name>A0A0F9BDZ9_9ZZZZ</name>
<keyword evidence="2" id="KW-0812">Transmembrane</keyword>
<protein>
    <submittedName>
        <fullName evidence="3">Uncharacterized protein</fullName>
    </submittedName>
</protein>
<evidence type="ECO:0000256" key="1">
    <source>
        <dbReference type="SAM" id="MobiDB-lite"/>
    </source>
</evidence>
<keyword evidence="2" id="KW-1133">Transmembrane helix</keyword>
<dbReference type="AlphaFoldDB" id="A0A0F9BDZ9"/>
<proteinExistence type="predicted"/>
<evidence type="ECO:0000313" key="3">
    <source>
        <dbReference type="EMBL" id="KKK82641.1"/>
    </source>
</evidence>
<organism evidence="3">
    <name type="scientific">marine sediment metagenome</name>
    <dbReference type="NCBI Taxonomy" id="412755"/>
    <lineage>
        <taxon>unclassified sequences</taxon>
        <taxon>metagenomes</taxon>
        <taxon>ecological metagenomes</taxon>
    </lineage>
</organism>
<gene>
    <name evidence="3" type="ORF">LCGC14_2801330</name>
</gene>